<organism evidence="1">
    <name type="scientific">bioreactor metagenome</name>
    <dbReference type="NCBI Taxonomy" id="1076179"/>
    <lineage>
        <taxon>unclassified sequences</taxon>
        <taxon>metagenomes</taxon>
        <taxon>ecological metagenomes</taxon>
    </lineage>
</organism>
<gene>
    <name evidence="1" type="ORF">SDC9_192173</name>
</gene>
<comment type="caution">
    <text evidence="1">The sequence shown here is derived from an EMBL/GenBank/DDBJ whole genome shotgun (WGS) entry which is preliminary data.</text>
</comment>
<reference evidence="1" key="1">
    <citation type="submission" date="2019-08" db="EMBL/GenBank/DDBJ databases">
        <authorList>
            <person name="Kucharzyk K."/>
            <person name="Murdoch R.W."/>
            <person name="Higgins S."/>
            <person name="Loffler F."/>
        </authorList>
    </citation>
    <scope>NUCLEOTIDE SEQUENCE</scope>
</reference>
<dbReference type="InterPro" id="IPR036393">
    <property type="entry name" value="AceGlu_kinase-like_sf"/>
</dbReference>
<dbReference type="AlphaFoldDB" id="A0A645I026"/>
<protein>
    <recommendedName>
        <fullName evidence="2">Acetylglutamate kinase</fullName>
    </recommendedName>
</protein>
<sequence length="55" mass="6024">MMTREEYEAYKQQGIIADGMIPKLDNSFKAMINGVSQVIILHAKNLLSGKGTVLG</sequence>
<evidence type="ECO:0000313" key="1">
    <source>
        <dbReference type="EMBL" id="MPN44608.1"/>
    </source>
</evidence>
<name>A0A645I026_9ZZZZ</name>
<proteinExistence type="predicted"/>
<dbReference type="EMBL" id="VSSQ01103855">
    <property type="protein sequence ID" value="MPN44608.1"/>
    <property type="molecule type" value="Genomic_DNA"/>
</dbReference>
<accession>A0A645I026</accession>
<dbReference type="Gene3D" id="3.40.1160.10">
    <property type="entry name" value="Acetylglutamate kinase-like"/>
    <property type="match status" value="1"/>
</dbReference>
<evidence type="ECO:0008006" key="2">
    <source>
        <dbReference type="Google" id="ProtNLM"/>
    </source>
</evidence>
<dbReference type="SUPFAM" id="SSF53633">
    <property type="entry name" value="Carbamate kinase-like"/>
    <property type="match status" value="1"/>
</dbReference>